<organism evidence="2 3">
    <name type="scientific">Mesorhizobium escarrei</name>
    <dbReference type="NCBI Taxonomy" id="666018"/>
    <lineage>
        <taxon>Bacteria</taxon>
        <taxon>Pseudomonadati</taxon>
        <taxon>Pseudomonadota</taxon>
        <taxon>Alphaproteobacteria</taxon>
        <taxon>Hyphomicrobiales</taxon>
        <taxon>Phyllobacteriaceae</taxon>
        <taxon>Mesorhizobium</taxon>
    </lineage>
</organism>
<dbReference type="EMBL" id="CAKXZT010000123">
    <property type="protein sequence ID" value="CAH2401424.1"/>
    <property type="molecule type" value="Genomic_DNA"/>
</dbReference>
<sequence length="23" mass="2422">MQQGFATPQAPAVPKKGKPGVRK</sequence>
<feature type="region of interest" description="Disordered" evidence="1">
    <location>
        <begin position="1"/>
        <end position="23"/>
    </location>
</feature>
<name>A0ABM9DXC2_9HYPH</name>
<gene>
    <name evidence="2" type="ORF">MES5069_290017</name>
</gene>
<reference evidence="2 3" key="1">
    <citation type="submission" date="2022-03" db="EMBL/GenBank/DDBJ databases">
        <authorList>
            <person name="Brunel B."/>
        </authorList>
    </citation>
    <scope>NUCLEOTIDE SEQUENCE [LARGE SCALE GENOMIC DNA]</scope>
    <source>
        <strain evidence="2">STM5069sample</strain>
    </source>
</reference>
<keyword evidence="3" id="KW-1185">Reference proteome</keyword>
<protein>
    <submittedName>
        <fullName evidence="2">Uncharacterized protein</fullName>
    </submittedName>
</protein>
<evidence type="ECO:0000256" key="1">
    <source>
        <dbReference type="SAM" id="MobiDB-lite"/>
    </source>
</evidence>
<accession>A0ABM9DXC2</accession>
<comment type="caution">
    <text evidence="2">The sequence shown here is derived from an EMBL/GenBank/DDBJ whole genome shotgun (WGS) entry which is preliminary data.</text>
</comment>
<evidence type="ECO:0000313" key="2">
    <source>
        <dbReference type="EMBL" id="CAH2401424.1"/>
    </source>
</evidence>
<evidence type="ECO:0000313" key="3">
    <source>
        <dbReference type="Proteomes" id="UP001153050"/>
    </source>
</evidence>
<proteinExistence type="predicted"/>
<dbReference type="Proteomes" id="UP001153050">
    <property type="component" value="Unassembled WGS sequence"/>
</dbReference>